<sequence>MSTSNILFFSFLFLFVTGENIHNIASTGVCDLNSIVRVGDNLRWKNPTNQTLYITGEECHTRLNIVIPPEQTATYVFQIRGICQYRSSACPTEVGILNVKGRIERRSIVSIPPSAGCKDKACTAFCKGTQIKPADVTSSSLCQYQYDYVVRGVVNRYYTQQLKISSKDNVELSVKHDYLKPVCQSNCPTIATYKLSFLWMPSSQNCTCPRLKIGSEILVMGFRSGTKFAIDTRSKSLNWDSKIAKNLLAYQHKVNRDPPCS</sequence>
<dbReference type="EMBL" id="CACRXK020000191">
    <property type="protein sequence ID" value="CAB3979369.1"/>
    <property type="molecule type" value="Genomic_DNA"/>
</dbReference>
<evidence type="ECO:0000313" key="5">
    <source>
        <dbReference type="Proteomes" id="UP001152795"/>
    </source>
</evidence>
<dbReference type="Pfam" id="PF01759">
    <property type="entry name" value="NTR"/>
    <property type="match status" value="1"/>
</dbReference>
<evidence type="ECO:0000256" key="2">
    <source>
        <dbReference type="ARBA" id="ARBA00022525"/>
    </source>
</evidence>
<dbReference type="InterPro" id="IPR001134">
    <property type="entry name" value="Netrin_domain"/>
</dbReference>
<dbReference type="InterPro" id="IPR018933">
    <property type="entry name" value="Netrin_module_non-TIMP"/>
</dbReference>
<dbReference type="Proteomes" id="UP001152795">
    <property type="component" value="Unassembled WGS sequence"/>
</dbReference>
<dbReference type="SUPFAM" id="SSF50242">
    <property type="entry name" value="TIMP-like"/>
    <property type="match status" value="1"/>
</dbReference>
<protein>
    <submittedName>
        <fullName evidence="4">---NA</fullName>
    </submittedName>
</protein>
<keyword evidence="3" id="KW-1015">Disulfide bond</keyword>
<evidence type="ECO:0000256" key="3">
    <source>
        <dbReference type="ARBA" id="ARBA00023157"/>
    </source>
</evidence>
<dbReference type="InterPro" id="IPR008993">
    <property type="entry name" value="TIMP-like_OB-fold"/>
</dbReference>
<comment type="caution">
    <text evidence="4">The sequence shown here is derived from an EMBL/GenBank/DDBJ whole genome shotgun (WGS) entry which is preliminary data.</text>
</comment>
<organism evidence="4 5">
    <name type="scientific">Paramuricea clavata</name>
    <name type="common">Red gorgonian</name>
    <name type="synonym">Violescent sea-whip</name>
    <dbReference type="NCBI Taxonomy" id="317549"/>
    <lineage>
        <taxon>Eukaryota</taxon>
        <taxon>Metazoa</taxon>
        <taxon>Cnidaria</taxon>
        <taxon>Anthozoa</taxon>
        <taxon>Octocorallia</taxon>
        <taxon>Malacalcyonacea</taxon>
        <taxon>Plexauridae</taxon>
        <taxon>Paramuricea</taxon>
    </lineage>
</organism>
<accession>A0A6S7FTF6</accession>
<comment type="subcellular location">
    <subcellularLocation>
        <location evidence="1">Secreted</location>
    </subcellularLocation>
</comment>
<keyword evidence="5" id="KW-1185">Reference proteome</keyword>
<dbReference type="OrthoDB" id="10516914at2759"/>
<reference evidence="4" key="1">
    <citation type="submission" date="2020-04" db="EMBL/GenBank/DDBJ databases">
        <authorList>
            <person name="Alioto T."/>
            <person name="Alioto T."/>
            <person name="Gomez Garrido J."/>
        </authorList>
    </citation>
    <scope>NUCLEOTIDE SEQUENCE</scope>
    <source>
        <strain evidence="4">A484AB</strain>
    </source>
</reference>
<evidence type="ECO:0000256" key="1">
    <source>
        <dbReference type="ARBA" id="ARBA00004613"/>
    </source>
</evidence>
<dbReference type="PROSITE" id="PS50189">
    <property type="entry name" value="NTR"/>
    <property type="match status" value="1"/>
</dbReference>
<dbReference type="AlphaFoldDB" id="A0A6S7FTF6"/>
<dbReference type="GO" id="GO:0005576">
    <property type="term" value="C:extracellular region"/>
    <property type="evidence" value="ECO:0007669"/>
    <property type="project" value="UniProtKB-SubCell"/>
</dbReference>
<keyword evidence="2" id="KW-0964">Secreted</keyword>
<evidence type="ECO:0000313" key="4">
    <source>
        <dbReference type="EMBL" id="CAB3979369.1"/>
    </source>
</evidence>
<proteinExistence type="predicted"/>
<gene>
    <name evidence="4" type="ORF">PACLA_8A038154</name>
</gene>
<name>A0A6S7FTF6_PARCT</name>